<protein>
    <submittedName>
        <fullName evidence="2">Uncharacterized protein</fullName>
    </submittedName>
</protein>
<name>A0A315EEB1_9BURK</name>
<dbReference type="OrthoDB" id="8897862at2"/>
<keyword evidence="3" id="KW-1185">Reference proteome</keyword>
<organism evidence="2 3">
    <name type="scientific">Limnohabitans parvus II-B4</name>
    <dbReference type="NCBI Taxonomy" id="1293052"/>
    <lineage>
        <taxon>Bacteria</taxon>
        <taxon>Pseudomonadati</taxon>
        <taxon>Pseudomonadota</taxon>
        <taxon>Betaproteobacteria</taxon>
        <taxon>Burkholderiales</taxon>
        <taxon>Comamonadaceae</taxon>
        <taxon>Limnohabitans</taxon>
    </lineage>
</organism>
<proteinExistence type="predicted"/>
<feature type="transmembrane region" description="Helical" evidence="1">
    <location>
        <begin position="24"/>
        <end position="41"/>
    </location>
</feature>
<feature type="transmembrane region" description="Helical" evidence="1">
    <location>
        <begin position="47"/>
        <end position="70"/>
    </location>
</feature>
<keyword evidence="1" id="KW-0812">Transmembrane</keyword>
<dbReference type="Proteomes" id="UP000250790">
    <property type="component" value="Unassembled WGS sequence"/>
</dbReference>
<sequence>MNTGDLHMVKEMTDYFVGEKQESVLFILAALMAIGLAVWLWSHGHRLRWMALPLVVVALMQLVVGATIFARTDAQLAKLSTQLVSSLAEFKQAETERMQTVMANFKLYKSVELALLVLGACLIAFLSKWDAATAIGIGLVVQAGFTLALDLFAEARGEAYLRALAGMAA</sequence>
<dbReference type="RefSeq" id="WP_108311622.1">
    <property type="nucleotide sequence ID" value="NZ_NESN01000001.1"/>
</dbReference>
<gene>
    <name evidence="2" type="ORF">B9Z37_03550</name>
</gene>
<reference evidence="2 3" key="1">
    <citation type="submission" date="2017-04" db="EMBL/GenBank/DDBJ databases">
        <title>Unexpected and diverse lifestyles within the genus Limnohabitans.</title>
        <authorList>
            <person name="Kasalicky V."/>
            <person name="Mehrshad M."/>
            <person name="Andrei S.-A."/>
            <person name="Salcher M."/>
            <person name="Kratochvilova H."/>
            <person name="Simek K."/>
            <person name="Ghai R."/>
        </authorList>
    </citation>
    <scope>NUCLEOTIDE SEQUENCE [LARGE SCALE GENOMIC DNA]</scope>
    <source>
        <strain evidence="2 3">II-B4</strain>
    </source>
</reference>
<evidence type="ECO:0000256" key="1">
    <source>
        <dbReference type="SAM" id="Phobius"/>
    </source>
</evidence>
<keyword evidence="1" id="KW-1133">Transmembrane helix</keyword>
<feature type="transmembrane region" description="Helical" evidence="1">
    <location>
        <begin position="107"/>
        <end position="126"/>
    </location>
</feature>
<evidence type="ECO:0000313" key="3">
    <source>
        <dbReference type="Proteomes" id="UP000250790"/>
    </source>
</evidence>
<dbReference type="AlphaFoldDB" id="A0A315EEB1"/>
<feature type="transmembrane region" description="Helical" evidence="1">
    <location>
        <begin position="132"/>
        <end position="153"/>
    </location>
</feature>
<evidence type="ECO:0000313" key="2">
    <source>
        <dbReference type="EMBL" id="PUE55631.1"/>
    </source>
</evidence>
<comment type="caution">
    <text evidence="2">The sequence shown here is derived from an EMBL/GenBank/DDBJ whole genome shotgun (WGS) entry which is preliminary data.</text>
</comment>
<keyword evidence="1" id="KW-0472">Membrane</keyword>
<accession>A0A315EEB1</accession>
<dbReference type="EMBL" id="NESN01000001">
    <property type="protein sequence ID" value="PUE55631.1"/>
    <property type="molecule type" value="Genomic_DNA"/>
</dbReference>